<sequence length="910" mass="103514">MSNIKQRLKSAYENVEFFANTTWSCYAQSYQKANQELYAREQKVQENLMSQKPYPRTVQECIPQSRLAQLCNFEYNDSREISYASSVSDINFYYPCIYKRGSCVEPWMLPETEQLFVWFAHSQNLGTIDSSTFELNHLDEPSKNLEQIDDFHKINAIMHENIEKAPGEFRYTSAKPLSEDDLTKYKPALFKVDTFDEMILKMQISLEKVKKIWDEDDNNSKNVNVESSSEKQLNIFKSPLGNFIVFDNSPQSKVKTEKSSLDQNEAVHICNLRDECFAMLADAIKPLQLMMEEKGSLDDNLVPMLNVNMEEMASPAKPINLPARRLYSAVVQGLYCDSHAPNRVEIIPLAPHNIAKHKEPSVAYSENTGRSIFPIDVPIVDRDSKSTFTINRKTSPISQPAPPNYWLAQEEIQTYDHGKPNITNESANRSIDDNCNSSISSSRSNFTKVSLKERQKADAASFKTNNNNNNNNNSDWNYSFSDLKDNFINENQYNVPFSSASKSVNQSNYSSSCNFFGNDSLSSTVNPNNRPMGAAAGYSDCSYANVNNNNNTNNNSQFNCSSNLFNQVPSNTLFGYSLADTNLYGNAANQNTTALARNAFPQFLRQNYCVSQQPQSTWITQRLSHICNVPQYQNQPYIFMNPSAIRSNTRWNQNQQFMRSSLSQPYHHVLLNSPQTTTTTPHWSTQMCSICRGHSIHKPSSPPMQYYENASTFQNNRIKLKQKKYFPGNVSESPRSSSLSWAYPPTSDNNDKEKRNVWECKRYGSNSGNVGPTTESEKNPFIKTAVSSSVLERSLKVDKIEDELQKSASTLAIAASNLNLKQEEVLPVRKSVSEELEKLALEQYQRSSLNLIKSTDSFYQDMERQAKEQYEGAPENLMSPPNYNIFIFGGLAPHFHPEPHLAITLNMILY</sequence>
<dbReference type="InParanoid" id="A0A7F5RG18"/>
<reference evidence="3" key="1">
    <citation type="submission" date="2025-08" db="UniProtKB">
        <authorList>
            <consortium name="RefSeq"/>
        </authorList>
    </citation>
    <scope>IDENTIFICATION</scope>
    <source>
        <tissue evidence="3">Entire body</tissue>
    </source>
</reference>
<name>A0A7F5RG18_AGRPL</name>
<accession>A0A7F5RG18</accession>
<evidence type="ECO:0000313" key="3">
    <source>
        <dbReference type="RefSeq" id="XP_025834931.1"/>
    </source>
</evidence>
<keyword evidence="2" id="KW-1185">Reference proteome</keyword>
<feature type="compositionally biased region" description="Polar residues" evidence="1">
    <location>
        <begin position="730"/>
        <end position="740"/>
    </location>
</feature>
<dbReference type="RefSeq" id="XP_025834931.1">
    <property type="nucleotide sequence ID" value="XM_025979146.1"/>
</dbReference>
<dbReference type="Proteomes" id="UP000192223">
    <property type="component" value="Unplaced"/>
</dbReference>
<feature type="compositionally biased region" description="Low complexity" evidence="1">
    <location>
        <begin position="433"/>
        <end position="445"/>
    </location>
</feature>
<feature type="region of interest" description="Disordered" evidence="1">
    <location>
        <begin position="417"/>
        <end position="452"/>
    </location>
</feature>
<organism evidence="2 3">
    <name type="scientific">Agrilus planipennis</name>
    <name type="common">Emerald ash borer</name>
    <name type="synonym">Agrilus marcopoli</name>
    <dbReference type="NCBI Taxonomy" id="224129"/>
    <lineage>
        <taxon>Eukaryota</taxon>
        <taxon>Metazoa</taxon>
        <taxon>Ecdysozoa</taxon>
        <taxon>Arthropoda</taxon>
        <taxon>Hexapoda</taxon>
        <taxon>Insecta</taxon>
        <taxon>Pterygota</taxon>
        <taxon>Neoptera</taxon>
        <taxon>Endopterygota</taxon>
        <taxon>Coleoptera</taxon>
        <taxon>Polyphaga</taxon>
        <taxon>Elateriformia</taxon>
        <taxon>Buprestoidea</taxon>
        <taxon>Buprestidae</taxon>
        <taxon>Agrilinae</taxon>
        <taxon>Agrilus</taxon>
    </lineage>
</organism>
<proteinExistence type="predicted"/>
<protein>
    <submittedName>
        <fullName evidence="3">Uncharacterized protein LOC108738743</fullName>
    </submittedName>
</protein>
<dbReference type="OrthoDB" id="6784101at2759"/>
<gene>
    <name evidence="3" type="primary">LOC108738743</name>
</gene>
<dbReference type="KEGG" id="apln:108738743"/>
<evidence type="ECO:0000313" key="2">
    <source>
        <dbReference type="Proteomes" id="UP000192223"/>
    </source>
</evidence>
<dbReference type="AlphaFoldDB" id="A0A7F5RG18"/>
<feature type="region of interest" description="Disordered" evidence="1">
    <location>
        <begin position="727"/>
        <end position="752"/>
    </location>
</feature>
<dbReference type="GeneID" id="108738743"/>
<feature type="region of interest" description="Disordered" evidence="1">
    <location>
        <begin position="457"/>
        <end position="476"/>
    </location>
</feature>
<evidence type="ECO:0000256" key="1">
    <source>
        <dbReference type="SAM" id="MobiDB-lite"/>
    </source>
</evidence>